<evidence type="ECO:0000256" key="1">
    <source>
        <dbReference type="SAM" id="MobiDB-lite"/>
    </source>
</evidence>
<dbReference type="Proteomes" id="UP001187192">
    <property type="component" value="Unassembled WGS sequence"/>
</dbReference>
<protein>
    <submittedName>
        <fullName evidence="2">Uncharacterized protein</fullName>
    </submittedName>
</protein>
<keyword evidence="3" id="KW-1185">Reference proteome</keyword>
<dbReference type="EMBL" id="BTGU01000026">
    <property type="protein sequence ID" value="GMN47529.1"/>
    <property type="molecule type" value="Genomic_DNA"/>
</dbReference>
<evidence type="ECO:0000313" key="3">
    <source>
        <dbReference type="Proteomes" id="UP001187192"/>
    </source>
</evidence>
<dbReference type="AlphaFoldDB" id="A0AA88DIW4"/>
<name>A0AA88DIW4_FICCA</name>
<dbReference type="Gramene" id="FCD_00029429-RA">
    <property type="protein sequence ID" value="FCD_00029429-RA:cds"/>
    <property type="gene ID" value="FCD_00029429"/>
</dbReference>
<organism evidence="2 3">
    <name type="scientific">Ficus carica</name>
    <name type="common">Common fig</name>
    <dbReference type="NCBI Taxonomy" id="3494"/>
    <lineage>
        <taxon>Eukaryota</taxon>
        <taxon>Viridiplantae</taxon>
        <taxon>Streptophyta</taxon>
        <taxon>Embryophyta</taxon>
        <taxon>Tracheophyta</taxon>
        <taxon>Spermatophyta</taxon>
        <taxon>Magnoliopsida</taxon>
        <taxon>eudicotyledons</taxon>
        <taxon>Gunneridae</taxon>
        <taxon>Pentapetalae</taxon>
        <taxon>rosids</taxon>
        <taxon>fabids</taxon>
        <taxon>Rosales</taxon>
        <taxon>Moraceae</taxon>
        <taxon>Ficeae</taxon>
        <taxon>Ficus</taxon>
    </lineage>
</organism>
<sequence length="107" mass="12107">MQGKALETRDNTLVTQGKAFEVISRRKQHSSDTRLGSGGNLNASMTHRDKALEIKYTTLRIANSEIMDETLVTPMDKTLKKNKCLRVLRRTLNVMDETLVTLMDKAL</sequence>
<reference evidence="2" key="1">
    <citation type="submission" date="2023-07" db="EMBL/GenBank/DDBJ databases">
        <title>draft genome sequence of fig (Ficus carica).</title>
        <authorList>
            <person name="Takahashi T."/>
            <person name="Nishimura K."/>
        </authorList>
    </citation>
    <scope>NUCLEOTIDE SEQUENCE</scope>
</reference>
<comment type="caution">
    <text evidence="2">The sequence shown here is derived from an EMBL/GenBank/DDBJ whole genome shotgun (WGS) entry which is preliminary data.</text>
</comment>
<feature type="region of interest" description="Disordered" evidence="1">
    <location>
        <begin position="24"/>
        <end position="44"/>
    </location>
</feature>
<accession>A0AA88DIW4</accession>
<proteinExistence type="predicted"/>
<evidence type="ECO:0000313" key="2">
    <source>
        <dbReference type="EMBL" id="GMN47529.1"/>
    </source>
</evidence>
<gene>
    <name evidence="2" type="ORF">TIFTF001_016710</name>
</gene>